<keyword evidence="2" id="KW-0808">Transferase</keyword>
<dbReference type="Gene3D" id="3.40.50.150">
    <property type="entry name" value="Vaccinia Virus protein VP39"/>
    <property type="match status" value="1"/>
</dbReference>
<dbReference type="InterPro" id="IPR029063">
    <property type="entry name" value="SAM-dependent_MTases_sf"/>
</dbReference>
<dbReference type="SUPFAM" id="SSF53335">
    <property type="entry name" value="S-adenosyl-L-methionine-dependent methyltransferases"/>
    <property type="match status" value="1"/>
</dbReference>
<evidence type="ECO:0000256" key="3">
    <source>
        <dbReference type="SAM" id="MobiDB-lite"/>
    </source>
</evidence>
<evidence type="ECO:0000256" key="1">
    <source>
        <dbReference type="ARBA" id="ARBA00022603"/>
    </source>
</evidence>
<dbReference type="Proteomes" id="UP001642484">
    <property type="component" value="Unassembled WGS sequence"/>
</dbReference>
<evidence type="ECO:0000256" key="2">
    <source>
        <dbReference type="ARBA" id="ARBA00022679"/>
    </source>
</evidence>
<name>A0ABP0NBV7_9DINO</name>
<keyword evidence="1" id="KW-0489">Methyltransferase</keyword>
<organism evidence="5 6">
    <name type="scientific">Durusdinium trenchii</name>
    <dbReference type="NCBI Taxonomy" id="1381693"/>
    <lineage>
        <taxon>Eukaryota</taxon>
        <taxon>Sar</taxon>
        <taxon>Alveolata</taxon>
        <taxon>Dinophyceae</taxon>
        <taxon>Suessiales</taxon>
        <taxon>Symbiodiniaceae</taxon>
        <taxon>Durusdinium</taxon>
    </lineage>
</organism>
<feature type="compositionally biased region" description="Low complexity" evidence="3">
    <location>
        <begin position="985"/>
        <end position="998"/>
    </location>
</feature>
<dbReference type="InterPro" id="IPR036691">
    <property type="entry name" value="Endo/exonu/phosph_ase_sf"/>
</dbReference>
<gene>
    <name evidence="5" type="ORF">CCMP2556_LOCUS29685</name>
</gene>
<dbReference type="SUPFAM" id="SSF53098">
    <property type="entry name" value="Ribonuclease H-like"/>
    <property type="match status" value="1"/>
</dbReference>
<dbReference type="InterPro" id="IPR000477">
    <property type="entry name" value="RT_dom"/>
</dbReference>
<dbReference type="EMBL" id="CAXAMN010021507">
    <property type="protein sequence ID" value="CAK9060334.1"/>
    <property type="molecule type" value="Genomic_DNA"/>
</dbReference>
<reference evidence="5 6" key="1">
    <citation type="submission" date="2024-02" db="EMBL/GenBank/DDBJ databases">
        <authorList>
            <person name="Chen Y."/>
            <person name="Shah S."/>
            <person name="Dougan E. K."/>
            <person name="Thang M."/>
            <person name="Chan C."/>
        </authorList>
    </citation>
    <scope>NUCLEOTIDE SEQUENCE [LARGE SCALE GENOMIC DNA]</scope>
</reference>
<dbReference type="InterPro" id="IPR001525">
    <property type="entry name" value="C5_MeTfrase"/>
</dbReference>
<proteinExistence type="predicted"/>
<evidence type="ECO:0000259" key="4">
    <source>
        <dbReference type="PROSITE" id="PS50879"/>
    </source>
</evidence>
<dbReference type="Pfam" id="PF00145">
    <property type="entry name" value="DNA_methylase"/>
    <property type="match status" value="1"/>
</dbReference>
<feature type="domain" description="RNase H type-1" evidence="4">
    <location>
        <begin position="2243"/>
        <end position="2396"/>
    </location>
</feature>
<dbReference type="PROSITE" id="PS50879">
    <property type="entry name" value="RNASE_H_1"/>
    <property type="match status" value="1"/>
</dbReference>
<accession>A0ABP0NBV7</accession>
<evidence type="ECO:0000313" key="5">
    <source>
        <dbReference type="EMBL" id="CAK9060334.1"/>
    </source>
</evidence>
<dbReference type="Gene3D" id="3.30.420.10">
    <property type="entry name" value="Ribonuclease H-like superfamily/Ribonuclease H"/>
    <property type="match status" value="1"/>
</dbReference>
<keyword evidence="6" id="KW-1185">Reference proteome</keyword>
<feature type="region of interest" description="Disordered" evidence="3">
    <location>
        <begin position="983"/>
        <end position="1003"/>
    </location>
</feature>
<dbReference type="Pfam" id="PF00078">
    <property type="entry name" value="RVT_1"/>
    <property type="match status" value="1"/>
</dbReference>
<protein>
    <recommendedName>
        <fullName evidence="4">RNase H type-1 domain-containing protein</fullName>
    </recommendedName>
</protein>
<dbReference type="SUPFAM" id="SSF56219">
    <property type="entry name" value="DNase I-like"/>
    <property type="match status" value="1"/>
</dbReference>
<evidence type="ECO:0000313" key="6">
    <source>
        <dbReference type="Proteomes" id="UP001642484"/>
    </source>
</evidence>
<dbReference type="InterPro" id="IPR002156">
    <property type="entry name" value="RNaseH_domain"/>
</dbReference>
<comment type="caution">
    <text evidence="5">The sequence shown here is derived from an EMBL/GenBank/DDBJ whole genome shotgun (WGS) entry which is preliminary data.</text>
</comment>
<dbReference type="InterPro" id="IPR036397">
    <property type="entry name" value="RNaseH_sf"/>
</dbReference>
<sequence length="2618" mass="291822">MSILLDPRLQPPPVIGGRYTSRFHLGSLDSPLPLFDLRGFACEIRNLPEGCKFPLTGYDLVVLTTEPLSLEVDGLSWLATPPVCDHFVAQVVDVCAGLGATTMGAQFMGARVLAHFECNGLSLRHLRRNSNAPVLDGNLCSDSDLKRFHQMLDGQLFTLFAGFPCQPYSDQGSQCSQRDPRSAVYWAVLRCIMLLQAQSVVLECTPAVYSDPDIQAGLSQVEATLGWQGHQLIFDLDHEADLQLTRAELAAYGNPAFGSDRRLATLDDTMPTVLHSYGCALQGCFCGCRDRSFALSSLQTKGLRGILVISEAHLQPRFLHPVELSSLLSIPPDQHWESQPRQSLCLLGQSAAPLQALWMYSHQANAAASQFGHSRIDPLALVHQYKIALCKQIRQTVPWAYPERPILKEGMVTMGQLLKAESISLGWGETMCCHSMHGQMSQDMVIDEEIPVQLWSHPKRQAKPQPAGLVAVGIQHDNQLYISCVPYGSFMFEALAEHSLHMVLWLVDEDGRVYGRDYRIWSTLRLSTLSPGSFPSPSPLPCTSLMDQQACGASVNQEVGLSGHTVWHAMCSMCRSSDLIDHETLLHLHPELLHHLLADSLSPDRVRVLRHLWACSQGLAVGCFSAHGHWAVLCGRQDETEIRWTYYDGLPGHLLNTALLLAQKLSAIFELTFVDLHVGSLIPQAHGFTCGAVALAHALSSKNPWQRLKATASKPTIQFKFLKPHELAAYIEQQEAQPFLDNPRSISVDALGLLITSEIDGASSGSRKVFRDEIESDWASVVDSPIKFVAPADQAVCFTAFLRVIKPLLQHLLASVTDGIYFEPRSSTATGPDPEFVLLWLGSIPKHDAVHKLRTMGNVVGLVRMQMKFGLRVRASDAEKVHKELRPQVPFHLGRPTLTFRVHPLPHGLDRRGVEKILKEWAWKARPLQPTKGTALGGAWLIGADSPPSQSVLTAFNQDVLINQIQQQEIVERKVQFHASKKTISHASTSSTQAASSSEKTDPWLVKSADPWAKFLPTVIPGSSSGQKHIDEVAAKLKEDITASVGQNLQAQVASMAPSTGSTQALDDLRSQTDQRFKQVECSLNELRAQNVNFQSWCTEASKRMESAEQGTQQLQSNLLQVQQEVRHTADALQHSVQQSSSALRGEFVSELESKLSSQFEKFEALLCKKFRTELLNPRFISFTRVGEAANPGPASQSLAMAEGRIVRPLFGAPAALRAGSSWAGTWTGVATISDFVSRPLTLSWQSHEYESGRLLATQHFVQGVCLTKAVVYGYPSSPTWPRSRALTTELLGVVTHDIVLGARGPRIIAGDFNASSTELSVFDTWRRLGWQSAQTWALDHWHQPVRMTYKGQTEPDQGEVRMRNSLLGTSVVSWFRQLRRLQSYVHAIRAAKSSSSAVVYRLELWSAILAARGFDHSFSWWWQHFGWEADPCAPAFLPSQPPDVATAEAIFAAFRCRYEQFEAWHLNQRNSMLKQKHDRTLGALYQDLRKPAPEQLDGLCQEQVFSVIGFDNATHQIQLDEIPSLSGTSTWYLDGEPVSLLHEQDDLCTLVPWPLVSIDSTLLQRQFFTTAEEVHSQLLSFWQKRWLAASPLPSELWDRVVAFFRAFIPQVSFDLPDLSVRLWRAALRRYKPRCARGVDGFSPAELLCMPDSWTAQLLTLLHAIERGHLAWPAAILYGTVFSLAKSAAARLPGDYRPVVIFSVIYRTWAGIKARALIQQLEPFVSAEAYGFLPHREAAQYWMGVQGHVELCLLLDRDLFGFSSDLCKAFEHIPRPQTWALAAHLQVPASVTLPWKSFLDNCQRAFDYHGVLSEASGSSVGVPEGDALSVFAMVQLDFSYHVYMAKFSPRAIASTYVDNIGVRSNSVAALIAGFVTTSSFYQLWNLELDPRKTFVWATKPALRNQLRLMPCPCRETAAELGGSMSFTARSRNQHQADRLHSLADKWQRLRLSAAPLCLKLRSLGPCFWSQALHGAPSSRFSASWIAELRTQAMRALRLSKTGSNPMLRLTLSGPWDADPGFFQLKTTVLTFRRVCLKMEHFCNDWSTFMCCYTGILGQGPYSKILEQLHLVGWRLYLPHVWDHDDLCHDLLQWDDASLVAGLHEAWLQHVAFEACRRPSMTGLQGLDSALLADLHKGVSALHHSLQCSLHSGTFVDAAHHAKFDLAKTAWCSQCDCKDDQAHWWRCPRFSEFRRRSQLTPEILEAAPGHVSWHLLPSRNPTRRWFREYFHMRPNELAFVGTAIQPLEHVFTDGSSKKLDCGLSYASWAAISASSGQLISAAHLAGVDQTAARAEVSAVFAAVEWGAWQHIQLHLWVDSLFVVDNLHYLLRTGHVPLHWKHRDLWGRIHTALEQSEYPPLVTWIPSHIDPEACEDPWQDWVAAWNSKVDLCAGEMNERRSAEFWEQVTQAEEYHRTTLTLLTQGLLAASCGLWAHVLRSLGPEPNTLLVNAALNALRRASRSDGAAPRDAAHHAARWEQCVTLVATALAQRLQADEVTWSATAASGCPWEFCIAELGFGPRVAGPCADQMAKERRRSTVPPTSTEAKAWGAALQLDVQLRVQGDTRRAPNHRFSVVVLTSVATALNAVECWRLALEMLEPKVFRSGLEMLGEPRMDRSL</sequence>
<dbReference type="InterPro" id="IPR012337">
    <property type="entry name" value="RNaseH-like_sf"/>
</dbReference>